<reference evidence="2" key="1">
    <citation type="submission" date="2021-01" db="EMBL/GenBank/DDBJ databases">
        <authorList>
            <person name="Corre E."/>
            <person name="Pelletier E."/>
            <person name="Niang G."/>
            <person name="Scheremetjew M."/>
            <person name="Finn R."/>
            <person name="Kale V."/>
            <person name="Holt S."/>
            <person name="Cochrane G."/>
            <person name="Meng A."/>
            <person name="Brown T."/>
            <person name="Cohen L."/>
        </authorList>
    </citation>
    <scope>NUCLEOTIDE SEQUENCE</scope>
    <source>
        <strain evidence="2">Clade-D-RCC2572</strain>
    </source>
</reference>
<feature type="region of interest" description="Disordered" evidence="1">
    <location>
        <begin position="82"/>
        <end position="118"/>
    </location>
</feature>
<evidence type="ECO:0000256" key="1">
    <source>
        <dbReference type="SAM" id="MobiDB-lite"/>
    </source>
</evidence>
<sequence length="517" mass="57587">MPLSGARWFQITIAAALIIVSAIACVRIHAQHRIPRGASEATIEVHRRALEPAPRAPAAVAPPLRRYSNTRTEIFRRAAAPPMFAPQEPSGPPAPPPAPLPPAPPPTTQRTERSSASSLGAPEACALHVFRHVSKAGGTTVRFFFDKLVTLGEWEYPLPYGASEAAWVEFVKTWRREARAYARGLRDAPKTLVEVRGHMPDNWSARHFLDRVLPDVEALRDEFRGSCSVTTSFLTRDPFSQYKSFYGYYIKKMQAKAVDFERLNEGGEAAFGANFAEWAVNVPDMQTRELLHDKCVPQMREGGYEVRPTMGEPTRIGKRWREGARGGDCDSITISDEDWTRVEDALSRFDVVSTMERFNEFMLVLGRVTGMKHLQYSHSNKGRETSDDGTMRPDVIANITTHDEALHAYADKAFDKLLVDLYGSVDAFKRDEYQPYVDATAQHNGKSFVGGIPEPSPYKWVKATEAEAQGLTPVQLPMWVMPNGGGQAWAYAGGDPVVMVRRDEAESLRCVKGCTFD</sequence>
<accession>A0A7S0PNY3</accession>
<dbReference type="InterPro" id="IPR027417">
    <property type="entry name" value="P-loop_NTPase"/>
</dbReference>
<evidence type="ECO:0008006" key="3">
    <source>
        <dbReference type="Google" id="ProtNLM"/>
    </source>
</evidence>
<dbReference type="EMBL" id="HBEW01007430">
    <property type="protein sequence ID" value="CAD8587106.1"/>
    <property type="molecule type" value="Transcribed_RNA"/>
</dbReference>
<name>A0A7S0PNY3_9CHLO</name>
<gene>
    <name evidence="2" type="ORF">OMED0929_LOCUS6277</name>
</gene>
<protein>
    <recommendedName>
        <fullName evidence="3">Sulfotransferase</fullName>
    </recommendedName>
</protein>
<evidence type="ECO:0000313" key="2">
    <source>
        <dbReference type="EMBL" id="CAD8587106.1"/>
    </source>
</evidence>
<proteinExistence type="predicted"/>
<feature type="compositionally biased region" description="Pro residues" evidence="1">
    <location>
        <begin position="89"/>
        <end position="107"/>
    </location>
</feature>
<dbReference type="Gene3D" id="3.40.50.300">
    <property type="entry name" value="P-loop containing nucleotide triphosphate hydrolases"/>
    <property type="match status" value="1"/>
</dbReference>
<organism evidence="2">
    <name type="scientific">Ostreococcus mediterraneus</name>
    <dbReference type="NCBI Taxonomy" id="1486918"/>
    <lineage>
        <taxon>Eukaryota</taxon>
        <taxon>Viridiplantae</taxon>
        <taxon>Chlorophyta</taxon>
        <taxon>Mamiellophyceae</taxon>
        <taxon>Mamiellales</taxon>
        <taxon>Bathycoccaceae</taxon>
        <taxon>Ostreococcus</taxon>
    </lineage>
</organism>
<dbReference type="AlphaFoldDB" id="A0A7S0PNY3"/>
<dbReference type="PROSITE" id="PS51257">
    <property type="entry name" value="PROKAR_LIPOPROTEIN"/>
    <property type="match status" value="1"/>
</dbReference>